<reference evidence="2 3" key="1">
    <citation type="journal article" date="2023" name="Sci. Data">
        <title>Genome assembly of the Korean intertidal mud-creeper Batillaria attramentaria.</title>
        <authorList>
            <person name="Patra A.K."/>
            <person name="Ho P.T."/>
            <person name="Jun S."/>
            <person name="Lee S.J."/>
            <person name="Kim Y."/>
            <person name="Won Y.J."/>
        </authorList>
    </citation>
    <scope>NUCLEOTIDE SEQUENCE [LARGE SCALE GENOMIC DNA]</scope>
    <source>
        <strain evidence="2">Wonlab-2016</strain>
    </source>
</reference>
<evidence type="ECO:0000256" key="1">
    <source>
        <dbReference type="SAM" id="MobiDB-lite"/>
    </source>
</evidence>
<gene>
    <name evidence="2" type="ORF">BaRGS_00001743</name>
</gene>
<feature type="region of interest" description="Disordered" evidence="1">
    <location>
        <begin position="1"/>
        <end position="20"/>
    </location>
</feature>
<keyword evidence="3" id="KW-1185">Reference proteome</keyword>
<dbReference type="AlphaFoldDB" id="A0ABD0M6H6"/>
<organism evidence="2 3">
    <name type="scientific">Batillaria attramentaria</name>
    <dbReference type="NCBI Taxonomy" id="370345"/>
    <lineage>
        <taxon>Eukaryota</taxon>
        <taxon>Metazoa</taxon>
        <taxon>Spiralia</taxon>
        <taxon>Lophotrochozoa</taxon>
        <taxon>Mollusca</taxon>
        <taxon>Gastropoda</taxon>
        <taxon>Caenogastropoda</taxon>
        <taxon>Sorbeoconcha</taxon>
        <taxon>Cerithioidea</taxon>
        <taxon>Batillariidae</taxon>
        <taxon>Batillaria</taxon>
    </lineage>
</organism>
<sequence length="157" mass="16839">MGFANHSLPAPQASGSLGQPSSCVWRWRLSSRVAGGRKPAGRSNVRCGVRRERAAILICAHASSRWAPLVKVIHSVNSHARGPHEARAGINQTAGEANEDVRFQTVRLLLILGEVVNLSEIRVLGVGSPTFRFGGVTRHPPAPPRKMFAGTVRGVLV</sequence>
<name>A0ABD0M6H6_9CAEN</name>
<proteinExistence type="predicted"/>
<dbReference type="EMBL" id="JACVVK020000005">
    <property type="protein sequence ID" value="KAK7506892.1"/>
    <property type="molecule type" value="Genomic_DNA"/>
</dbReference>
<accession>A0ABD0M6H6</accession>
<dbReference type="Proteomes" id="UP001519460">
    <property type="component" value="Unassembled WGS sequence"/>
</dbReference>
<evidence type="ECO:0000313" key="3">
    <source>
        <dbReference type="Proteomes" id="UP001519460"/>
    </source>
</evidence>
<comment type="caution">
    <text evidence="2">The sequence shown here is derived from an EMBL/GenBank/DDBJ whole genome shotgun (WGS) entry which is preliminary data.</text>
</comment>
<evidence type="ECO:0000313" key="2">
    <source>
        <dbReference type="EMBL" id="KAK7506892.1"/>
    </source>
</evidence>
<protein>
    <submittedName>
        <fullName evidence="2">Uncharacterized protein</fullName>
    </submittedName>
</protein>